<dbReference type="GO" id="GO:0046912">
    <property type="term" value="F:acyltransferase activity, acyl groups converted into alkyl on transfer"/>
    <property type="evidence" value="ECO:0007669"/>
    <property type="project" value="InterPro"/>
</dbReference>
<dbReference type="InterPro" id="IPR016142">
    <property type="entry name" value="Citrate_synth-like_lrg_a-sub"/>
</dbReference>
<dbReference type="Gene3D" id="1.10.580.10">
    <property type="entry name" value="Citrate Synthase, domain 1"/>
    <property type="match status" value="1"/>
</dbReference>
<keyword evidence="2" id="KW-1185">Reference proteome</keyword>
<evidence type="ECO:0000313" key="2">
    <source>
        <dbReference type="Proteomes" id="UP000737018"/>
    </source>
</evidence>
<comment type="caution">
    <text evidence="1">The sequence shown here is derived from an EMBL/GenBank/DDBJ whole genome shotgun (WGS) entry which is preliminary data.</text>
</comment>
<name>A0A8J4RKJ6_9ROSI</name>
<reference evidence="1" key="1">
    <citation type="submission" date="2020-03" db="EMBL/GenBank/DDBJ databases">
        <title>Castanea mollissima Vanexum genome sequencing.</title>
        <authorList>
            <person name="Staton M."/>
        </authorList>
    </citation>
    <scope>NUCLEOTIDE SEQUENCE</scope>
    <source>
        <tissue evidence="1">Leaf</tissue>
    </source>
</reference>
<protein>
    <submittedName>
        <fullName evidence="1">Uncharacterized protein</fullName>
    </submittedName>
</protein>
<sequence length="85" mass="9762">MRHHRPALASAGAAYRRCNPGLISTPCWKNSLKFQVDRYSTVLFGVSRNIWICSQLIWDRAVGLPLERPKSVTKEWLENYCKKAA</sequence>
<dbReference type="SUPFAM" id="SSF48256">
    <property type="entry name" value="Citrate synthase"/>
    <property type="match status" value="1"/>
</dbReference>
<gene>
    <name evidence="1" type="ORF">CMV_009249</name>
</gene>
<dbReference type="AlphaFoldDB" id="A0A8J4RKJ6"/>
<accession>A0A8J4RKJ6</accession>
<organism evidence="1 2">
    <name type="scientific">Castanea mollissima</name>
    <name type="common">Chinese chestnut</name>
    <dbReference type="NCBI Taxonomy" id="60419"/>
    <lineage>
        <taxon>Eukaryota</taxon>
        <taxon>Viridiplantae</taxon>
        <taxon>Streptophyta</taxon>
        <taxon>Embryophyta</taxon>
        <taxon>Tracheophyta</taxon>
        <taxon>Spermatophyta</taxon>
        <taxon>Magnoliopsida</taxon>
        <taxon>eudicotyledons</taxon>
        <taxon>Gunneridae</taxon>
        <taxon>Pentapetalae</taxon>
        <taxon>rosids</taxon>
        <taxon>fabids</taxon>
        <taxon>Fagales</taxon>
        <taxon>Fagaceae</taxon>
        <taxon>Castanea</taxon>
    </lineage>
</organism>
<dbReference type="OrthoDB" id="1726246at2759"/>
<evidence type="ECO:0000313" key="1">
    <source>
        <dbReference type="EMBL" id="KAF3966664.1"/>
    </source>
</evidence>
<dbReference type="Proteomes" id="UP000737018">
    <property type="component" value="Unassembled WGS sequence"/>
</dbReference>
<dbReference type="EMBL" id="JRKL02001010">
    <property type="protein sequence ID" value="KAF3966664.1"/>
    <property type="molecule type" value="Genomic_DNA"/>
</dbReference>
<proteinExistence type="predicted"/>
<dbReference type="InterPro" id="IPR036969">
    <property type="entry name" value="Citrate_synthase_sf"/>
</dbReference>